<reference evidence="1 2" key="1">
    <citation type="journal article" date="2013" name="PLoS ONE">
        <title>Assembly-driven community genomics of a hypersaline microbial ecosystem.</title>
        <authorList>
            <person name="Podell S."/>
            <person name="Ugalde J.A."/>
            <person name="Narasingarao P."/>
            <person name="Banfield J.F."/>
            <person name="Heidelberg K.B."/>
            <person name="Allen E.E."/>
        </authorList>
    </citation>
    <scope>NUCLEOTIDE SEQUENCE [LARGE SCALE GENOMIC DNA]</scope>
    <source>
        <strain evidence="2">J07HQW2</strain>
    </source>
</reference>
<dbReference type="EMBL" id="KE356561">
    <property type="protein sequence ID" value="ERG94019.1"/>
    <property type="molecule type" value="Genomic_DNA"/>
</dbReference>
<proteinExistence type="predicted"/>
<accession>U1MUK1</accession>
<name>U1MUK1_9EURY</name>
<dbReference type="AlphaFoldDB" id="U1MUK1"/>
<dbReference type="Proteomes" id="UP000030710">
    <property type="component" value="Unassembled WGS sequence"/>
</dbReference>
<dbReference type="STRING" id="1238425.J07HQW2_00453"/>
<organism evidence="1 2">
    <name type="scientific">Haloquadratum walsbyi J07HQW2</name>
    <dbReference type="NCBI Taxonomy" id="1238425"/>
    <lineage>
        <taxon>Archaea</taxon>
        <taxon>Methanobacteriati</taxon>
        <taxon>Methanobacteriota</taxon>
        <taxon>Stenosarchaea group</taxon>
        <taxon>Halobacteria</taxon>
        <taxon>Halobacteriales</taxon>
        <taxon>Haloferacaceae</taxon>
        <taxon>Haloquadratum</taxon>
    </lineage>
</organism>
<evidence type="ECO:0000313" key="2">
    <source>
        <dbReference type="Proteomes" id="UP000030710"/>
    </source>
</evidence>
<sequence length="102" mass="11582">MTDILRRIQIRVPDVPTVWTLELAPVATTEFSTLTALLTRILRGYFLDANAFFLSVVRDELLEFGERPRVDAGPPATVTTVFEVFEFDDRITELTGILHQLC</sequence>
<dbReference type="HOGENOM" id="CLU_2270996_0_0_2"/>
<gene>
    <name evidence="1" type="ORF">J07HQW2_00453</name>
</gene>
<protein>
    <submittedName>
        <fullName evidence="1">Uncharacterized protein</fullName>
    </submittedName>
</protein>
<evidence type="ECO:0000313" key="1">
    <source>
        <dbReference type="EMBL" id="ERG94019.1"/>
    </source>
</evidence>